<evidence type="ECO:0000256" key="1">
    <source>
        <dbReference type="ARBA" id="ARBA00023172"/>
    </source>
</evidence>
<dbReference type="Proteomes" id="UP000249065">
    <property type="component" value="Unassembled WGS sequence"/>
</dbReference>
<evidence type="ECO:0000313" key="3">
    <source>
        <dbReference type="EMBL" id="RAI54584.1"/>
    </source>
</evidence>
<keyword evidence="4" id="KW-1185">Reference proteome</keyword>
<proteinExistence type="predicted"/>
<dbReference type="OrthoDB" id="9803188at2"/>
<dbReference type="PROSITE" id="PS51898">
    <property type="entry name" value="TYR_RECOMBINASE"/>
    <property type="match status" value="1"/>
</dbReference>
<organism evidence="3 4">
    <name type="scientific">Roseicella frigidaeris</name>
    <dbReference type="NCBI Taxonomy" id="2230885"/>
    <lineage>
        <taxon>Bacteria</taxon>
        <taxon>Pseudomonadati</taxon>
        <taxon>Pseudomonadota</taxon>
        <taxon>Alphaproteobacteria</taxon>
        <taxon>Acetobacterales</taxon>
        <taxon>Roseomonadaceae</taxon>
        <taxon>Roseicella</taxon>
    </lineage>
</organism>
<keyword evidence="1" id="KW-0233">DNA recombination</keyword>
<dbReference type="GO" id="GO:0003677">
    <property type="term" value="F:DNA binding"/>
    <property type="evidence" value="ECO:0007669"/>
    <property type="project" value="InterPro"/>
</dbReference>
<dbReference type="InterPro" id="IPR013762">
    <property type="entry name" value="Integrase-like_cat_sf"/>
</dbReference>
<dbReference type="Gene3D" id="1.10.443.10">
    <property type="entry name" value="Intergrase catalytic core"/>
    <property type="match status" value="1"/>
</dbReference>
<dbReference type="GO" id="GO:0006310">
    <property type="term" value="P:DNA recombination"/>
    <property type="evidence" value="ECO:0007669"/>
    <property type="project" value="UniProtKB-KW"/>
</dbReference>
<name>A0A327LWL2_9PROT</name>
<accession>A0A327LWL2</accession>
<evidence type="ECO:0000259" key="2">
    <source>
        <dbReference type="PROSITE" id="PS51898"/>
    </source>
</evidence>
<evidence type="ECO:0000313" key="4">
    <source>
        <dbReference type="Proteomes" id="UP000249065"/>
    </source>
</evidence>
<feature type="domain" description="Tyr recombinase" evidence="2">
    <location>
        <begin position="137"/>
        <end position="346"/>
    </location>
</feature>
<dbReference type="SUPFAM" id="SSF56349">
    <property type="entry name" value="DNA breaking-rejoining enzymes"/>
    <property type="match status" value="1"/>
</dbReference>
<dbReference type="InterPro" id="IPR002104">
    <property type="entry name" value="Integrase_catalytic"/>
</dbReference>
<reference evidence="4" key="1">
    <citation type="submission" date="2018-06" db="EMBL/GenBank/DDBJ databases">
        <authorList>
            <person name="Khan S.A."/>
        </authorList>
    </citation>
    <scope>NUCLEOTIDE SEQUENCE [LARGE SCALE GENOMIC DNA]</scope>
    <source>
        <strain evidence="4">DB-1506</strain>
    </source>
</reference>
<sequence length="367" mass="40597">MTAQVDVRSIPPGHWPREERLALERARAPDDDGSGECGAAAALRPATLASYIQTYGQFLDFATRTGGLGEAGAPGSLVTPARVAAWRRETRARGLAPTARRQMLRNLSAMLRLLAPDRDRSFITRPGNRPLRRAIPGGPKPFTVHDVDEAMPHLRRLHRQGLAAADGPERWRALRDAALLAVLLTRAPRLRSLVAMTLDRHLELRSDGTWHLRFPGEHTKTGRRLDYPLDAAASAMLTDYLEQARSRFPGAGRTGQLWMGMRGPMTREGVQGIAERRTLAWFDKAHGPHAFRKWLRASAARRAPELAMDAADIMGHSAEVSVQHYAEASGLHAGLRQGDRLAERRARQAGRAERAFAAEIERWEEGG</sequence>
<dbReference type="GO" id="GO:0015074">
    <property type="term" value="P:DNA integration"/>
    <property type="evidence" value="ECO:0007669"/>
    <property type="project" value="InterPro"/>
</dbReference>
<dbReference type="RefSeq" id="WP_111472793.1">
    <property type="nucleotide sequence ID" value="NZ_QLIX01000048.1"/>
</dbReference>
<dbReference type="EMBL" id="QLIX01000048">
    <property type="protein sequence ID" value="RAI54584.1"/>
    <property type="molecule type" value="Genomic_DNA"/>
</dbReference>
<comment type="caution">
    <text evidence="3">The sequence shown here is derived from an EMBL/GenBank/DDBJ whole genome shotgun (WGS) entry which is preliminary data.</text>
</comment>
<dbReference type="AlphaFoldDB" id="A0A327LWL2"/>
<protein>
    <recommendedName>
        <fullName evidence="2">Tyr recombinase domain-containing protein</fullName>
    </recommendedName>
</protein>
<gene>
    <name evidence="3" type="ORF">DOO78_25990</name>
</gene>
<dbReference type="InterPro" id="IPR011010">
    <property type="entry name" value="DNA_brk_join_enz"/>
</dbReference>